<dbReference type="InterPro" id="IPR044846">
    <property type="entry name" value="GH10"/>
</dbReference>
<evidence type="ECO:0000256" key="8">
    <source>
        <dbReference type="ARBA" id="ARBA00023326"/>
    </source>
</evidence>
<dbReference type="Pfam" id="PF00331">
    <property type="entry name" value="Glyco_hydro_10"/>
    <property type="match status" value="1"/>
</dbReference>
<dbReference type="PANTHER" id="PTHR31490">
    <property type="entry name" value="GLYCOSYL HYDROLASE"/>
    <property type="match status" value="1"/>
</dbReference>
<comment type="pathway">
    <text evidence="2">Glycan degradation; xylan degradation.</text>
</comment>
<evidence type="ECO:0000313" key="14">
    <source>
        <dbReference type="EMBL" id="PRO67075.1"/>
    </source>
</evidence>
<dbReference type="InterPro" id="IPR017853">
    <property type="entry name" value="GH"/>
</dbReference>
<gene>
    <name evidence="14" type="ORF">C6I21_00465</name>
</gene>
<keyword evidence="6 9" id="KW-0119">Carbohydrate metabolism</keyword>
<evidence type="ECO:0000256" key="1">
    <source>
        <dbReference type="ARBA" id="ARBA00000681"/>
    </source>
</evidence>
<reference evidence="14 15" key="1">
    <citation type="submission" date="2018-03" db="EMBL/GenBank/DDBJ databases">
        <title>Bacillus urumqiensis sp. nov., a moderately haloalkaliphilic bacterium isolated from a salt lake.</title>
        <authorList>
            <person name="Zhao B."/>
            <person name="Liao Z."/>
        </authorList>
    </citation>
    <scope>NUCLEOTIDE SEQUENCE [LARGE SCALE GENOMIC DNA]</scope>
    <source>
        <strain evidence="14 15">BZ-SZ-XJ18</strain>
    </source>
</reference>
<evidence type="ECO:0000256" key="6">
    <source>
        <dbReference type="ARBA" id="ARBA00023277"/>
    </source>
</evidence>
<dbReference type="InterPro" id="IPR001119">
    <property type="entry name" value="SLH_dom"/>
</dbReference>
<dbReference type="GO" id="GO:0045493">
    <property type="term" value="P:xylan catabolic process"/>
    <property type="evidence" value="ECO:0007669"/>
    <property type="project" value="UniProtKB-KW"/>
</dbReference>
<dbReference type="Proteomes" id="UP000243650">
    <property type="component" value="Unassembled WGS sequence"/>
</dbReference>
<keyword evidence="3" id="KW-0858">Xylan degradation</keyword>
<feature type="domain" description="SLH" evidence="12">
    <location>
        <begin position="406"/>
        <end position="469"/>
    </location>
</feature>
<evidence type="ECO:0000259" key="13">
    <source>
        <dbReference type="PROSITE" id="PS51760"/>
    </source>
</evidence>
<evidence type="ECO:0000256" key="7">
    <source>
        <dbReference type="ARBA" id="ARBA00023295"/>
    </source>
</evidence>
<dbReference type="Pfam" id="PF00395">
    <property type="entry name" value="SLH"/>
    <property type="match status" value="3"/>
</dbReference>
<keyword evidence="5 9" id="KW-0378">Hydrolase</keyword>
<keyword evidence="4 11" id="KW-0732">Signal</keyword>
<feature type="compositionally biased region" description="Acidic residues" evidence="10">
    <location>
        <begin position="384"/>
        <end position="393"/>
    </location>
</feature>
<comment type="catalytic activity">
    <reaction evidence="1 9">
        <text>Endohydrolysis of (1-&gt;4)-beta-D-xylosidic linkages in xylans.</text>
        <dbReference type="EC" id="3.2.1.8"/>
    </reaction>
</comment>
<accession>A0A2P6MLC7</accession>
<keyword evidence="7 9" id="KW-0326">Glycosidase</keyword>
<organism evidence="14 15">
    <name type="scientific">Alkalicoccus urumqiensis</name>
    <name type="common">Bacillus urumqiensis</name>
    <dbReference type="NCBI Taxonomy" id="1548213"/>
    <lineage>
        <taxon>Bacteria</taxon>
        <taxon>Bacillati</taxon>
        <taxon>Bacillota</taxon>
        <taxon>Bacilli</taxon>
        <taxon>Bacillales</taxon>
        <taxon>Bacillaceae</taxon>
        <taxon>Alkalicoccus</taxon>
    </lineage>
</organism>
<evidence type="ECO:0000256" key="4">
    <source>
        <dbReference type="ARBA" id="ARBA00022729"/>
    </source>
</evidence>
<proteinExistence type="inferred from homology"/>
<feature type="chain" id="PRO_5015125941" description="Beta-xylanase" evidence="11">
    <location>
        <begin position="27"/>
        <end position="579"/>
    </location>
</feature>
<dbReference type="InterPro" id="IPR001000">
    <property type="entry name" value="GH10_dom"/>
</dbReference>
<dbReference type="GO" id="GO:0031176">
    <property type="term" value="F:endo-1,4-beta-xylanase activity"/>
    <property type="evidence" value="ECO:0007669"/>
    <property type="project" value="UniProtKB-EC"/>
</dbReference>
<evidence type="ECO:0000256" key="10">
    <source>
        <dbReference type="SAM" id="MobiDB-lite"/>
    </source>
</evidence>
<evidence type="ECO:0000256" key="3">
    <source>
        <dbReference type="ARBA" id="ARBA00022651"/>
    </source>
</evidence>
<evidence type="ECO:0000256" key="2">
    <source>
        <dbReference type="ARBA" id="ARBA00004851"/>
    </source>
</evidence>
<dbReference type="PANTHER" id="PTHR31490:SF90">
    <property type="entry name" value="ENDO-1,4-BETA-XYLANASE A"/>
    <property type="match status" value="1"/>
</dbReference>
<evidence type="ECO:0000256" key="9">
    <source>
        <dbReference type="RuleBase" id="RU361174"/>
    </source>
</evidence>
<feature type="region of interest" description="Disordered" evidence="10">
    <location>
        <begin position="384"/>
        <end position="414"/>
    </location>
</feature>
<feature type="domain" description="GH10" evidence="13">
    <location>
        <begin position="31"/>
        <end position="381"/>
    </location>
</feature>
<dbReference type="RefSeq" id="WP_105957461.1">
    <property type="nucleotide sequence ID" value="NZ_PVNS01000001.1"/>
</dbReference>
<dbReference type="SMART" id="SM00633">
    <property type="entry name" value="Glyco_10"/>
    <property type="match status" value="1"/>
</dbReference>
<evidence type="ECO:0000256" key="5">
    <source>
        <dbReference type="ARBA" id="ARBA00022801"/>
    </source>
</evidence>
<keyword evidence="15" id="KW-1185">Reference proteome</keyword>
<keyword evidence="8 9" id="KW-0624">Polysaccharide degradation</keyword>
<dbReference type="EMBL" id="PVNS01000001">
    <property type="protein sequence ID" value="PRO67075.1"/>
    <property type="molecule type" value="Genomic_DNA"/>
</dbReference>
<evidence type="ECO:0000259" key="12">
    <source>
        <dbReference type="PROSITE" id="PS51272"/>
    </source>
</evidence>
<dbReference type="SUPFAM" id="SSF51445">
    <property type="entry name" value="(Trans)glycosidases"/>
    <property type="match status" value="1"/>
</dbReference>
<evidence type="ECO:0000256" key="11">
    <source>
        <dbReference type="SAM" id="SignalP"/>
    </source>
</evidence>
<sequence length="579" mass="64329">MKRRHKYLLSGTAAIMAASVPAGVSAAGEAAVDADSMKERYEDSFDIGAAVELYQLEGVHGEILKRHYNSLVAENVMKPLYIQPEEGVFYWDDADQIADFARENDMTLRYHTLIWHNQVPDWFFEDENGEPMVDETDPDKRAENKEVLLERIETHVKTVVDRYKDVVDAWDVVNEVIDDGEPNDEGLRESPLYQIAGKDYIRTAFEAAREAGGEDAKLFINDYNTEINPKRDNLYSLVEDLLDEGVPIDGFGHQAHIQLDWPTLNEIEESIEMFAGLGLDTHITELDVSLYGWPPEPAYESYDAIPDEEFERQADRYNALFNLYERHDDDISNVTFWGIADDHTWLDDRAEEYNDGVGKDAPFVFDTDFNTKPAFDAIMDAYEEEDDDNDNDNGNDGPEAPPEPELPDAFTDFDESDPGYAAVRAMQAAGLIQGYENGTFRPDNSISRAEAAVLLTRALELSPSGTADYPDVSGDAYYAGAVAAATEAGLFAGGTDGNFAPQREISRGEMAAVLSRAFSLGGGTETPFTDLDGSIYASAVGQLYGSGYTAGVSANAYGVHQDMTRRDFSVLLYRIMNDQ</sequence>
<feature type="domain" description="SLH" evidence="12">
    <location>
        <begin position="470"/>
        <end position="528"/>
    </location>
</feature>
<dbReference type="AlphaFoldDB" id="A0A2P6MLC7"/>
<evidence type="ECO:0000313" key="15">
    <source>
        <dbReference type="Proteomes" id="UP000243650"/>
    </source>
</evidence>
<name>A0A2P6MLC7_ALKUR</name>
<dbReference type="Gene3D" id="3.20.20.80">
    <property type="entry name" value="Glycosidases"/>
    <property type="match status" value="1"/>
</dbReference>
<dbReference type="PROSITE" id="PS51272">
    <property type="entry name" value="SLH"/>
    <property type="match status" value="2"/>
</dbReference>
<comment type="caution">
    <text evidence="14">The sequence shown here is derived from an EMBL/GenBank/DDBJ whole genome shotgun (WGS) entry which is preliminary data.</text>
</comment>
<dbReference type="EC" id="3.2.1.8" evidence="9"/>
<protein>
    <recommendedName>
        <fullName evidence="9">Beta-xylanase</fullName>
        <ecNumber evidence="9">3.2.1.8</ecNumber>
    </recommendedName>
</protein>
<comment type="similarity">
    <text evidence="9">Belongs to the glycosyl hydrolase 10 (cellulase F) family.</text>
</comment>
<dbReference type="PROSITE" id="PS51760">
    <property type="entry name" value="GH10_2"/>
    <property type="match status" value="1"/>
</dbReference>
<dbReference type="OrthoDB" id="9809277at2"/>
<feature type="signal peptide" evidence="11">
    <location>
        <begin position="1"/>
        <end position="26"/>
    </location>
</feature>
<dbReference type="PRINTS" id="PR00134">
    <property type="entry name" value="GLHYDRLASE10"/>
</dbReference>